<evidence type="ECO:0000256" key="5">
    <source>
        <dbReference type="ARBA" id="ARBA00022729"/>
    </source>
</evidence>
<feature type="compositionally biased region" description="Basic and acidic residues" evidence="11">
    <location>
        <begin position="1"/>
        <end position="29"/>
    </location>
</feature>
<organism evidence="12 13">
    <name type="scientific">Phrynocephalus forsythii</name>
    <dbReference type="NCBI Taxonomy" id="171643"/>
    <lineage>
        <taxon>Eukaryota</taxon>
        <taxon>Metazoa</taxon>
        <taxon>Chordata</taxon>
        <taxon>Craniata</taxon>
        <taxon>Vertebrata</taxon>
        <taxon>Euteleostomi</taxon>
        <taxon>Lepidosauria</taxon>
        <taxon>Squamata</taxon>
        <taxon>Bifurcata</taxon>
        <taxon>Unidentata</taxon>
        <taxon>Episquamata</taxon>
        <taxon>Toxicofera</taxon>
        <taxon>Iguania</taxon>
        <taxon>Acrodonta</taxon>
        <taxon>Agamidae</taxon>
        <taxon>Agaminae</taxon>
        <taxon>Phrynocephalus</taxon>
    </lineage>
</organism>
<keyword evidence="2 10" id="KW-0328">Glycosyltransferase</keyword>
<dbReference type="GO" id="GO:0003950">
    <property type="term" value="F:NAD+ poly-ADP-ribosyltransferase activity"/>
    <property type="evidence" value="ECO:0007669"/>
    <property type="project" value="TreeGrafter"/>
</dbReference>
<dbReference type="Gene3D" id="3.90.176.10">
    <property type="entry name" value="Toxin ADP-ribosyltransferase, Chain A, domain 1"/>
    <property type="match status" value="1"/>
</dbReference>
<dbReference type="FunFam" id="3.90.176.10:FF:000001">
    <property type="entry name" value="NAD(P)(+)--arginine ADP-ribosyltransferase"/>
    <property type="match status" value="1"/>
</dbReference>
<evidence type="ECO:0000256" key="4">
    <source>
        <dbReference type="ARBA" id="ARBA00022695"/>
    </source>
</evidence>
<gene>
    <name evidence="12" type="ORF">JRQ81_019792</name>
</gene>
<protein>
    <recommendedName>
        <fullName evidence="10">NAD(P)(+)--arginine ADP-ribosyltransferase</fullName>
        <ecNumber evidence="10">2.4.2.31</ecNumber>
    </recommendedName>
    <alternativeName>
        <fullName evidence="10">Mono(ADP-ribosyl)transferase</fullName>
    </alternativeName>
</protein>
<keyword evidence="5" id="KW-0732">Signal</keyword>
<comment type="catalytic activity">
    <reaction evidence="9 10">
        <text>L-arginyl-[protein] + NAD(+) = N(omega)-(ADP-D-ribosyl)-L-arginyl-[protein] + nicotinamide + H(+)</text>
        <dbReference type="Rhea" id="RHEA:19149"/>
        <dbReference type="Rhea" id="RHEA-COMP:10532"/>
        <dbReference type="Rhea" id="RHEA-COMP:15087"/>
        <dbReference type="ChEBI" id="CHEBI:15378"/>
        <dbReference type="ChEBI" id="CHEBI:17154"/>
        <dbReference type="ChEBI" id="CHEBI:29965"/>
        <dbReference type="ChEBI" id="CHEBI:57540"/>
        <dbReference type="ChEBI" id="CHEBI:142554"/>
        <dbReference type="EC" id="2.4.2.31"/>
    </reaction>
</comment>
<evidence type="ECO:0000256" key="8">
    <source>
        <dbReference type="ARBA" id="ARBA00023157"/>
    </source>
</evidence>
<comment type="caution">
    <text evidence="12">The sequence shown here is derived from an EMBL/GenBank/DDBJ whole genome shotgun (WGS) entry which is preliminary data.</text>
</comment>
<keyword evidence="6 10" id="KW-0521">NADP</keyword>
<evidence type="ECO:0000313" key="12">
    <source>
        <dbReference type="EMBL" id="KAJ7320281.1"/>
    </source>
</evidence>
<evidence type="ECO:0000256" key="2">
    <source>
        <dbReference type="ARBA" id="ARBA00022676"/>
    </source>
</evidence>
<evidence type="ECO:0000313" key="13">
    <source>
        <dbReference type="Proteomes" id="UP001142489"/>
    </source>
</evidence>
<reference evidence="12" key="1">
    <citation type="journal article" date="2023" name="DNA Res.">
        <title>Chromosome-level genome assembly of Phrynocephalus forsythii using third-generation DNA sequencing and Hi-C analysis.</title>
        <authorList>
            <person name="Qi Y."/>
            <person name="Zhao W."/>
            <person name="Zhao Y."/>
            <person name="Niu C."/>
            <person name="Cao S."/>
            <person name="Zhang Y."/>
        </authorList>
    </citation>
    <scope>NUCLEOTIDE SEQUENCE</scope>
    <source>
        <tissue evidence="12">Muscle</tissue>
    </source>
</reference>
<dbReference type="PROSITE" id="PS51996">
    <property type="entry name" value="TR_MART"/>
    <property type="match status" value="1"/>
</dbReference>
<accession>A0A9Q0XMR3</accession>
<keyword evidence="8" id="KW-1015">Disulfide bond</keyword>
<dbReference type="EC" id="2.4.2.31" evidence="10"/>
<dbReference type="PRINTS" id="PR00970">
    <property type="entry name" value="RIBTRNSFRASE"/>
</dbReference>
<keyword evidence="7 10" id="KW-0520">NAD</keyword>
<evidence type="ECO:0000256" key="9">
    <source>
        <dbReference type="ARBA" id="ARBA00047597"/>
    </source>
</evidence>
<name>A0A9Q0XMR3_9SAUR</name>
<dbReference type="GO" id="GO:0106274">
    <property type="term" value="F:NAD+-protein-arginine ADP-ribosyltransferase activity"/>
    <property type="evidence" value="ECO:0007669"/>
    <property type="project" value="UniProtKB-EC"/>
</dbReference>
<proteinExistence type="inferred from homology"/>
<keyword evidence="4" id="KW-0548">Nucleotidyltransferase</keyword>
<dbReference type="EMBL" id="JAPFRF010000010">
    <property type="protein sequence ID" value="KAJ7320281.1"/>
    <property type="molecule type" value="Genomic_DNA"/>
</dbReference>
<dbReference type="PROSITE" id="PS01291">
    <property type="entry name" value="ART"/>
    <property type="match status" value="1"/>
</dbReference>
<evidence type="ECO:0000256" key="3">
    <source>
        <dbReference type="ARBA" id="ARBA00022679"/>
    </source>
</evidence>
<evidence type="ECO:0000256" key="1">
    <source>
        <dbReference type="ARBA" id="ARBA00009558"/>
    </source>
</evidence>
<keyword evidence="3 10" id="KW-0808">Transferase</keyword>
<evidence type="ECO:0000256" key="7">
    <source>
        <dbReference type="ARBA" id="ARBA00023027"/>
    </source>
</evidence>
<dbReference type="Proteomes" id="UP001142489">
    <property type="component" value="Unassembled WGS sequence"/>
</dbReference>
<dbReference type="InterPro" id="IPR000768">
    <property type="entry name" value="ART"/>
</dbReference>
<dbReference type="SUPFAM" id="SSF56399">
    <property type="entry name" value="ADP-ribosylation"/>
    <property type="match status" value="1"/>
</dbReference>
<dbReference type="GO" id="GO:0016779">
    <property type="term" value="F:nucleotidyltransferase activity"/>
    <property type="evidence" value="ECO:0007669"/>
    <property type="project" value="UniProtKB-KW"/>
</dbReference>
<dbReference type="Pfam" id="PF01129">
    <property type="entry name" value="ART"/>
    <property type="match status" value="1"/>
</dbReference>
<dbReference type="InterPro" id="IPR050999">
    <property type="entry name" value="ADP-ribosyltransferase_ARG"/>
</dbReference>
<keyword evidence="13" id="KW-1185">Reference proteome</keyword>
<dbReference type="AlphaFoldDB" id="A0A9Q0XMR3"/>
<evidence type="ECO:0000256" key="6">
    <source>
        <dbReference type="ARBA" id="ARBA00022857"/>
    </source>
</evidence>
<evidence type="ECO:0000256" key="11">
    <source>
        <dbReference type="SAM" id="MobiDB-lite"/>
    </source>
</evidence>
<dbReference type="PANTHER" id="PTHR10339">
    <property type="entry name" value="ADP-RIBOSYLTRANSFERASE"/>
    <property type="match status" value="1"/>
</dbReference>
<sequence>MSTKCDSGERLSRPKRQPEKARRTKKATESRLCSETYRGREKVKWFILCFKMQVMARPPPPPPPLRALLLLCLMGIFPGDLQVSSFPVQRRDLFPVKESPLDMALTSFDDQYKGCVEMMEAELEGLNHTEFASNRVYAEAWEEAASRWDERKASLSVARGLKPEHGIALMAYTVQGGFHRDFNTAVREAGRTRDTYLNGFNFKTFHFLLTRALHILGTTSSLRCQKVYRGVRNIRFISERLKHIRFGHFTSSSLKNQSALQFGTDTFFTIETCHGANIKNFSFFPGEEEVLIPPYEKFKVANFTKGPETTSIQLLSLEDSSVHNCVFVKEKKCKTQRCNFISGAAPSHLSGNQRAPFLLWGTVLALVAFRSPGLL</sequence>
<feature type="region of interest" description="Disordered" evidence="11">
    <location>
        <begin position="1"/>
        <end position="30"/>
    </location>
</feature>
<evidence type="ECO:0000256" key="10">
    <source>
        <dbReference type="RuleBase" id="RU361228"/>
    </source>
</evidence>
<comment type="similarity">
    <text evidence="1 10">Belongs to the Arg-specific ADP-ribosyltransferase family.</text>
</comment>
<dbReference type="PANTHER" id="PTHR10339:SF19">
    <property type="entry name" value="GPI-LINKED NAD(P)(+)--ARGININE ADP-RIBOSYLTRANSFERASE 1"/>
    <property type="match status" value="1"/>
</dbReference>
<dbReference type="OrthoDB" id="423533at2759"/>